<comment type="caution">
    <text evidence="3">The sequence shown here is derived from an EMBL/GenBank/DDBJ whole genome shotgun (WGS) entry which is preliminary data.</text>
</comment>
<dbReference type="RefSeq" id="WP_344608980.1">
    <property type="nucleotide sequence ID" value="NZ_BAAAHE010000049.1"/>
</dbReference>
<gene>
    <name evidence="3" type="ORF">GCM10009547_44640</name>
</gene>
<evidence type="ECO:0000256" key="1">
    <source>
        <dbReference type="SAM" id="MobiDB-lite"/>
    </source>
</evidence>
<accession>A0ABP3SEV5</accession>
<evidence type="ECO:0000313" key="3">
    <source>
        <dbReference type="EMBL" id="GAA0635562.1"/>
    </source>
</evidence>
<feature type="chain" id="PRO_5045236514" evidence="2">
    <location>
        <begin position="24"/>
        <end position="110"/>
    </location>
</feature>
<protein>
    <submittedName>
        <fullName evidence="3">Uncharacterized protein</fullName>
    </submittedName>
</protein>
<proteinExistence type="predicted"/>
<organism evidence="3 4">
    <name type="scientific">Sporichthya brevicatena</name>
    <dbReference type="NCBI Taxonomy" id="171442"/>
    <lineage>
        <taxon>Bacteria</taxon>
        <taxon>Bacillati</taxon>
        <taxon>Actinomycetota</taxon>
        <taxon>Actinomycetes</taxon>
        <taxon>Sporichthyales</taxon>
        <taxon>Sporichthyaceae</taxon>
        <taxon>Sporichthya</taxon>
    </lineage>
</organism>
<name>A0ABP3SEV5_9ACTN</name>
<reference evidence="4" key="1">
    <citation type="journal article" date="2019" name="Int. J. Syst. Evol. Microbiol.">
        <title>The Global Catalogue of Microorganisms (GCM) 10K type strain sequencing project: providing services to taxonomists for standard genome sequencing and annotation.</title>
        <authorList>
            <consortium name="The Broad Institute Genomics Platform"/>
            <consortium name="The Broad Institute Genome Sequencing Center for Infectious Disease"/>
            <person name="Wu L."/>
            <person name="Ma J."/>
        </authorList>
    </citation>
    <scope>NUCLEOTIDE SEQUENCE [LARGE SCALE GENOMIC DNA]</scope>
    <source>
        <strain evidence="4">JCM 10671</strain>
    </source>
</reference>
<evidence type="ECO:0000313" key="4">
    <source>
        <dbReference type="Proteomes" id="UP001500957"/>
    </source>
</evidence>
<sequence length="110" mass="11604">MNLVGICLAAATVGTLTAVVASAAPRWTADAQDRADVAERQLVLRDAQQRAVAEDGPMCVERTAGRWAVRAAECTADSAGTTVFPDGTVSPGRDMTNTSRTFRSPVDRPK</sequence>
<keyword evidence="4" id="KW-1185">Reference proteome</keyword>
<dbReference type="EMBL" id="BAAAHE010000049">
    <property type="protein sequence ID" value="GAA0635562.1"/>
    <property type="molecule type" value="Genomic_DNA"/>
</dbReference>
<feature type="region of interest" description="Disordered" evidence="1">
    <location>
        <begin position="84"/>
        <end position="110"/>
    </location>
</feature>
<feature type="signal peptide" evidence="2">
    <location>
        <begin position="1"/>
        <end position="23"/>
    </location>
</feature>
<dbReference type="Proteomes" id="UP001500957">
    <property type="component" value="Unassembled WGS sequence"/>
</dbReference>
<evidence type="ECO:0000256" key="2">
    <source>
        <dbReference type="SAM" id="SignalP"/>
    </source>
</evidence>
<keyword evidence="2" id="KW-0732">Signal</keyword>